<proteinExistence type="predicted"/>
<dbReference type="GO" id="GO:0046872">
    <property type="term" value="F:metal ion binding"/>
    <property type="evidence" value="ECO:0007669"/>
    <property type="project" value="UniProtKB-KW"/>
</dbReference>
<sequence length="138" mass="14169">MRLTSFSVLSIFATSIAASGTSKDGKCGGYDGLTCKGSGFGDCCSQYGWCGSTIHHCSNRCQSKFGDCKGDTASPPSPPSSSSGKASPNGRCGDAHGAGGGFHCFWSQWGNCCSQYGYCGSGSVYCGVKCQPEFGKCN</sequence>
<keyword evidence="3" id="KW-0479">Metal-binding</keyword>
<evidence type="ECO:0000259" key="11">
    <source>
        <dbReference type="PROSITE" id="PS50941"/>
    </source>
</evidence>
<comment type="cofactor">
    <cofactor evidence="1">
        <name>Co(2+)</name>
        <dbReference type="ChEBI" id="CHEBI:48828"/>
    </cofactor>
</comment>
<dbReference type="GO" id="GO:0008061">
    <property type="term" value="F:chitin binding"/>
    <property type="evidence" value="ECO:0007669"/>
    <property type="project" value="UniProtKB-UniRule"/>
</dbReference>
<feature type="domain" description="Chitin-binding type-1" evidence="11">
    <location>
        <begin position="89"/>
        <end position="138"/>
    </location>
</feature>
<evidence type="ECO:0000256" key="10">
    <source>
        <dbReference type="SAM" id="SignalP"/>
    </source>
</evidence>
<keyword evidence="2 8" id="KW-0147">Chitin-binding</keyword>
<feature type="disulfide bond" evidence="8">
    <location>
        <begin position="112"/>
        <end position="126"/>
    </location>
</feature>
<dbReference type="EMBL" id="CP069032">
    <property type="protein sequence ID" value="QRC99819.1"/>
    <property type="molecule type" value="Genomic_DNA"/>
</dbReference>
<protein>
    <recommendedName>
        <fullName evidence="11">Chitin-binding type-1 domain-containing protein</fullName>
    </recommendedName>
</protein>
<dbReference type="AlphaFoldDB" id="A0A7U2F6V4"/>
<evidence type="ECO:0000313" key="12">
    <source>
        <dbReference type="EMBL" id="QRC99819.1"/>
    </source>
</evidence>
<evidence type="ECO:0000256" key="1">
    <source>
        <dbReference type="ARBA" id="ARBA00001941"/>
    </source>
</evidence>
<keyword evidence="7" id="KW-0170">Cobalt</keyword>
<keyword evidence="4 10" id="KW-0732">Signal</keyword>
<evidence type="ECO:0000256" key="2">
    <source>
        <dbReference type="ARBA" id="ARBA00022669"/>
    </source>
</evidence>
<evidence type="ECO:0000256" key="9">
    <source>
        <dbReference type="SAM" id="MobiDB-lite"/>
    </source>
</evidence>
<feature type="disulfide bond" evidence="8">
    <location>
        <begin position="43"/>
        <end position="57"/>
    </location>
</feature>
<dbReference type="OrthoDB" id="1193027at2759"/>
<accession>A0A7U2F6V4</accession>
<feature type="chain" id="PRO_5031091889" description="Chitin-binding type-1 domain-containing protein" evidence="10">
    <location>
        <begin position="19"/>
        <end position="138"/>
    </location>
</feature>
<dbReference type="SUPFAM" id="SSF57016">
    <property type="entry name" value="Plant lectins/antimicrobial peptides"/>
    <property type="match status" value="2"/>
</dbReference>
<dbReference type="PROSITE" id="PS50941">
    <property type="entry name" value="CHIT_BIND_I_2"/>
    <property type="match status" value="2"/>
</dbReference>
<dbReference type="PANTHER" id="PTHR46471:SF2">
    <property type="entry name" value="CHITIN DEACETYLASE-RELATED"/>
    <property type="match status" value="1"/>
</dbReference>
<dbReference type="VEuPathDB" id="FungiDB:JI435_067540"/>
<evidence type="ECO:0000256" key="8">
    <source>
        <dbReference type="PROSITE-ProRule" id="PRU00261"/>
    </source>
</evidence>
<evidence type="ECO:0000256" key="6">
    <source>
        <dbReference type="ARBA" id="ARBA00023277"/>
    </source>
</evidence>
<dbReference type="Pfam" id="PF00187">
    <property type="entry name" value="Chitin_bind_1"/>
    <property type="match status" value="1"/>
</dbReference>
<feature type="signal peptide" evidence="10">
    <location>
        <begin position="1"/>
        <end position="18"/>
    </location>
</feature>
<keyword evidence="13" id="KW-1185">Reference proteome</keyword>
<reference evidence="13" key="1">
    <citation type="journal article" date="2021" name="BMC Genomics">
        <title>Chromosome-level genome assembly and manually-curated proteome of model necrotroph Parastagonospora nodorum Sn15 reveals a genome-wide trove of candidate effector homologs, and redundancy of virulence-related functions within an accessory chromosome.</title>
        <authorList>
            <person name="Bertazzoni S."/>
            <person name="Jones D.A.B."/>
            <person name="Phan H.T."/>
            <person name="Tan K.-C."/>
            <person name="Hane J.K."/>
        </authorList>
    </citation>
    <scope>NUCLEOTIDE SEQUENCE [LARGE SCALE GENOMIC DNA]</scope>
    <source>
        <strain evidence="13">SN15 / ATCC MYA-4574 / FGSC 10173)</strain>
    </source>
</reference>
<keyword evidence="8" id="KW-1015">Disulfide bond</keyword>
<dbReference type="PANTHER" id="PTHR46471">
    <property type="entry name" value="CHITIN DEACETYLASE"/>
    <property type="match status" value="1"/>
</dbReference>
<dbReference type="Gene3D" id="3.30.60.10">
    <property type="entry name" value="Endochitinase-like"/>
    <property type="match status" value="2"/>
</dbReference>
<name>A0A7U2F6V4_PHANO</name>
<dbReference type="InterPro" id="IPR036861">
    <property type="entry name" value="Endochitinase-like_sf"/>
</dbReference>
<evidence type="ECO:0000256" key="5">
    <source>
        <dbReference type="ARBA" id="ARBA00022801"/>
    </source>
</evidence>
<evidence type="ECO:0000256" key="4">
    <source>
        <dbReference type="ARBA" id="ARBA00022729"/>
    </source>
</evidence>
<comment type="caution">
    <text evidence="8">Lacks conserved residue(s) required for the propagation of feature annotation.</text>
</comment>
<gene>
    <name evidence="12" type="ORF">JI435_067540</name>
</gene>
<dbReference type="SMART" id="SM00270">
    <property type="entry name" value="ChtBD1"/>
    <property type="match status" value="2"/>
</dbReference>
<evidence type="ECO:0000256" key="3">
    <source>
        <dbReference type="ARBA" id="ARBA00022723"/>
    </source>
</evidence>
<feature type="region of interest" description="Disordered" evidence="9">
    <location>
        <begin position="69"/>
        <end position="91"/>
    </location>
</feature>
<keyword evidence="6" id="KW-0119">Carbohydrate metabolism</keyword>
<evidence type="ECO:0000256" key="7">
    <source>
        <dbReference type="ARBA" id="ARBA00023285"/>
    </source>
</evidence>
<feature type="domain" description="Chitin-binding type-1" evidence="11">
    <location>
        <begin position="24"/>
        <end position="70"/>
    </location>
</feature>
<dbReference type="GO" id="GO:0016787">
    <property type="term" value="F:hydrolase activity"/>
    <property type="evidence" value="ECO:0007669"/>
    <property type="project" value="UniProtKB-KW"/>
</dbReference>
<dbReference type="InterPro" id="IPR001002">
    <property type="entry name" value="Chitin-bd_1"/>
</dbReference>
<keyword evidence="5" id="KW-0378">Hydrolase</keyword>
<evidence type="ECO:0000313" key="13">
    <source>
        <dbReference type="Proteomes" id="UP000663193"/>
    </source>
</evidence>
<dbReference type="Proteomes" id="UP000663193">
    <property type="component" value="Chromosome 10"/>
</dbReference>
<organism evidence="12 13">
    <name type="scientific">Phaeosphaeria nodorum (strain SN15 / ATCC MYA-4574 / FGSC 10173)</name>
    <name type="common">Glume blotch fungus</name>
    <name type="synonym">Parastagonospora nodorum</name>
    <dbReference type="NCBI Taxonomy" id="321614"/>
    <lineage>
        <taxon>Eukaryota</taxon>
        <taxon>Fungi</taxon>
        <taxon>Dikarya</taxon>
        <taxon>Ascomycota</taxon>
        <taxon>Pezizomycotina</taxon>
        <taxon>Dothideomycetes</taxon>
        <taxon>Pleosporomycetidae</taxon>
        <taxon>Pleosporales</taxon>
        <taxon>Pleosporineae</taxon>
        <taxon>Phaeosphaeriaceae</taxon>
        <taxon>Parastagonospora</taxon>
    </lineage>
</organism>